<dbReference type="GO" id="GO:0031201">
    <property type="term" value="C:SNARE complex"/>
    <property type="evidence" value="ECO:0007669"/>
    <property type="project" value="TreeGrafter"/>
</dbReference>
<dbReference type="GO" id="GO:0000149">
    <property type="term" value="F:SNARE binding"/>
    <property type="evidence" value="ECO:0007669"/>
    <property type="project" value="TreeGrafter"/>
</dbReference>
<keyword evidence="9" id="KW-1185">Reference proteome</keyword>
<feature type="transmembrane region" description="Helical" evidence="7">
    <location>
        <begin position="122"/>
        <end position="140"/>
    </location>
</feature>
<dbReference type="AlphaFoldDB" id="A0A9Q3I784"/>
<comment type="caution">
    <text evidence="8">The sequence shown here is derived from an EMBL/GenBank/DDBJ whole genome shotgun (WGS) entry which is preliminary data.</text>
</comment>
<dbReference type="EMBL" id="AVOT02037807">
    <property type="protein sequence ID" value="MBW0532526.1"/>
    <property type="molecule type" value="Genomic_DNA"/>
</dbReference>
<proteinExistence type="predicted"/>
<dbReference type="GO" id="GO:0005484">
    <property type="term" value="F:SNAP receptor activity"/>
    <property type="evidence" value="ECO:0007669"/>
    <property type="project" value="TreeGrafter"/>
</dbReference>
<dbReference type="PANTHER" id="PTHR21230">
    <property type="entry name" value="VESICLE TRANSPORT V-SNARE PROTEIN VTI1-RELATED"/>
    <property type="match status" value="1"/>
</dbReference>
<feature type="non-terminal residue" evidence="8">
    <location>
        <position position="1"/>
    </location>
</feature>
<keyword evidence="5 7" id="KW-1133">Transmembrane helix</keyword>
<dbReference type="Gene3D" id="1.20.5.110">
    <property type="match status" value="1"/>
</dbReference>
<dbReference type="OrthoDB" id="158360at2759"/>
<dbReference type="GO" id="GO:0015031">
    <property type="term" value="P:protein transport"/>
    <property type="evidence" value="ECO:0007669"/>
    <property type="project" value="UniProtKB-KW"/>
</dbReference>
<reference evidence="8" key="1">
    <citation type="submission" date="2021-03" db="EMBL/GenBank/DDBJ databases">
        <title>Draft genome sequence of rust myrtle Austropuccinia psidii MF-1, a brazilian biotype.</title>
        <authorList>
            <person name="Quecine M.C."/>
            <person name="Pachon D.M.R."/>
            <person name="Bonatelli M.L."/>
            <person name="Correr F.H."/>
            <person name="Franceschini L.M."/>
            <person name="Leite T.F."/>
            <person name="Margarido G.R.A."/>
            <person name="Almeida C.A."/>
            <person name="Ferrarezi J.A."/>
            <person name="Labate C.A."/>
        </authorList>
    </citation>
    <scope>NUCLEOTIDE SEQUENCE</scope>
    <source>
        <strain evidence="8">MF-1</strain>
    </source>
</reference>
<dbReference type="GO" id="GO:0005794">
    <property type="term" value="C:Golgi apparatus"/>
    <property type="evidence" value="ECO:0007669"/>
    <property type="project" value="TreeGrafter"/>
</dbReference>
<dbReference type="GO" id="GO:0006888">
    <property type="term" value="P:endoplasmic reticulum to Golgi vesicle-mediated transport"/>
    <property type="evidence" value="ECO:0007669"/>
    <property type="project" value="TreeGrafter"/>
</dbReference>
<dbReference type="Proteomes" id="UP000765509">
    <property type="component" value="Unassembled WGS sequence"/>
</dbReference>
<sequence length="144" mass="16044">KEESQRNELFQGATTAYRASVAPSIPATAESPYQANLHRINASSNSRASYRTHSALDEHQFLSQTNNTLDAYIAQGQAILGNLGDQRDMLKGTQKRLRSAANVLGLSRETIQFIERRSKGDFIIFGLGVFVTLLAFYYILRFLG</sequence>
<evidence type="ECO:0000256" key="3">
    <source>
        <dbReference type="ARBA" id="ARBA00022692"/>
    </source>
</evidence>
<evidence type="ECO:0000256" key="7">
    <source>
        <dbReference type="SAM" id="Phobius"/>
    </source>
</evidence>
<keyword evidence="6 7" id="KW-0472">Membrane</keyword>
<dbReference type="PANTHER" id="PTHR21230:SF1">
    <property type="entry name" value="GOLGI SNAP RECEPTOR COMPLEX MEMBER 2"/>
    <property type="match status" value="1"/>
</dbReference>
<dbReference type="GO" id="GO:0012507">
    <property type="term" value="C:ER to Golgi transport vesicle membrane"/>
    <property type="evidence" value="ECO:0007669"/>
    <property type="project" value="TreeGrafter"/>
</dbReference>
<comment type="subcellular location">
    <subcellularLocation>
        <location evidence="1">Membrane</location>
        <topology evidence="1">Single-pass type IV membrane protein</topology>
    </subcellularLocation>
</comment>
<keyword evidence="2" id="KW-0813">Transport</keyword>
<dbReference type="CDD" id="cd15863">
    <property type="entry name" value="SNARE_GS27"/>
    <property type="match status" value="1"/>
</dbReference>
<evidence type="ECO:0000256" key="5">
    <source>
        <dbReference type="ARBA" id="ARBA00022989"/>
    </source>
</evidence>
<dbReference type="GO" id="GO:0031902">
    <property type="term" value="C:late endosome membrane"/>
    <property type="evidence" value="ECO:0007669"/>
    <property type="project" value="TreeGrafter"/>
</dbReference>
<evidence type="ECO:0000256" key="6">
    <source>
        <dbReference type="ARBA" id="ARBA00023136"/>
    </source>
</evidence>
<name>A0A9Q3I784_9BASI</name>
<protein>
    <submittedName>
        <fullName evidence="8">Uncharacterized protein</fullName>
    </submittedName>
</protein>
<gene>
    <name evidence="8" type="ORF">O181_072241</name>
</gene>
<keyword evidence="4" id="KW-0653">Protein transport</keyword>
<evidence type="ECO:0000313" key="9">
    <source>
        <dbReference type="Proteomes" id="UP000765509"/>
    </source>
</evidence>
<evidence type="ECO:0000313" key="8">
    <source>
        <dbReference type="EMBL" id="MBW0532526.1"/>
    </source>
</evidence>
<accession>A0A9Q3I784</accession>
<dbReference type="GO" id="GO:0005789">
    <property type="term" value="C:endoplasmic reticulum membrane"/>
    <property type="evidence" value="ECO:0007669"/>
    <property type="project" value="TreeGrafter"/>
</dbReference>
<evidence type="ECO:0000256" key="2">
    <source>
        <dbReference type="ARBA" id="ARBA00022448"/>
    </source>
</evidence>
<dbReference type="GO" id="GO:0006906">
    <property type="term" value="P:vesicle fusion"/>
    <property type="evidence" value="ECO:0007669"/>
    <property type="project" value="TreeGrafter"/>
</dbReference>
<organism evidence="8 9">
    <name type="scientific">Austropuccinia psidii MF-1</name>
    <dbReference type="NCBI Taxonomy" id="1389203"/>
    <lineage>
        <taxon>Eukaryota</taxon>
        <taxon>Fungi</taxon>
        <taxon>Dikarya</taxon>
        <taxon>Basidiomycota</taxon>
        <taxon>Pucciniomycotina</taxon>
        <taxon>Pucciniomycetes</taxon>
        <taxon>Pucciniales</taxon>
        <taxon>Sphaerophragmiaceae</taxon>
        <taxon>Austropuccinia</taxon>
    </lineage>
</organism>
<evidence type="ECO:0000256" key="1">
    <source>
        <dbReference type="ARBA" id="ARBA00004211"/>
    </source>
</evidence>
<keyword evidence="3 7" id="KW-0812">Transmembrane</keyword>
<dbReference type="Pfam" id="PF12352">
    <property type="entry name" value="V-SNARE_C"/>
    <property type="match status" value="1"/>
</dbReference>
<evidence type="ECO:0000256" key="4">
    <source>
        <dbReference type="ARBA" id="ARBA00022927"/>
    </source>
</evidence>